<evidence type="ECO:0000256" key="6">
    <source>
        <dbReference type="SAM" id="Phobius"/>
    </source>
</evidence>
<evidence type="ECO:0008006" key="9">
    <source>
        <dbReference type="Google" id="ProtNLM"/>
    </source>
</evidence>
<feature type="transmembrane region" description="Helical" evidence="6">
    <location>
        <begin position="422"/>
        <end position="444"/>
    </location>
</feature>
<feature type="transmembrane region" description="Helical" evidence="6">
    <location>
        <begin position="182"/>
        <end position="206"/>
    </location>
</feature>
<dbReference type="InterPro" id="IPR050833">
    <property type="entry name" value="Poly_Biosynth_Transport"/>
</dbReference>
<keyword evidence="2" id="KW-1003">Cell membrane</keyword>
<name>A0ABP9E9X8_9ACTN</name>
<proteinExistence type="predicted"/>
<evidence type="ECO:0000256" key="3">
    <source>
        <dbReference type="ARBA" id="ARBA00022692"/>
    </source>
</evidence>
<feature type="transmembrane region" description="Helical" evidence="6">
    <location>
        <begin position="289"/>
        <end position="311"/>
    </location>
</feature>
<gene>
    <name evidence="7" type="ORF">GCM10023235_59620</name>
</gene>
<feature type="transmembrane region" description="Helical" evidence="6">
    <location>
        <begin position="212"/>
        <end position="231"/>
    </location>
</feature>
<keyword evidence="3 6" id="KW-0812">Transmembrane</keyword>
<sequence>MLHTTAARTSAPGTGCPCELPAPCSFRCLVRARARTVVRGEPLLRNGYVLTLSSVVAAAIGALFWLLATRWYSAETVGRSYAALSMAALLSGIGQLNLGDVLVRFVPTAGRHSRRIVLRSYGLSTLVSGLAAGVFLLLLPSFAPQLGFLHSPGMVVAFTLSVAGYSLFVLQDGVLTGLRRPHWVLAENALFAVAKVGLLGLLVAWVSTTGILLSWSGALVVSIVVTNVYLFRRALPQHERSAPEGRPQPRMVRYATADYLGALLRGVAYNITPLLVLNELGPAASAHFALAWVVAYTFYLAALNMGNSLLVEAVRAPERLSELGRRVLRHAGLLLAVGIGVVVALAPVVLSLFGGSYAEHGTTVLRLLALSALPNLVLDVAVDVARARQALRWMVGLQAALCVMVLTLTVLLLPVIGLAGVGLAWLVAESVLAVPLLLMLPTWLPRAARSRRPGPIGVGHVT</sequence>
<accession>A0ABP9E9X8</accession>
<feature type="transmembrane region" description="Helical" evidence="6">
    <location>
        <begin position="394"/>
        <end position="416"/>
    </location>
</feature>
<dbReference type="Proteomes" id="UP001501752">
    <property type="component" value="Unassembled WGS sequence"/>
</dbReference>
<organism evidence="7 8">
    <name type="scientific">Kitasatospora terrestris</name>
    <dbReference type="NCBI Taxonomy" id="258051"/>
    <lineage>
        <taxon>Bacteria</taxon>
        <taxon>Bacillati</taxon>
        <taxon>Actinomycetota</taxon>
        <taxon>Actinomycetes</taxon>
        <taxon>Kitasatosporales</taxon>
        <taxon>Streptomycetaceae</taxon>
        <taxon>Kitasatospora</taxon>
    </lineage>
</organism>
<evidence type="ECO:0000256" key="4">
    <source>
        <dbReference type="ARBA" id="ARBA00022989"/>
    </source>
</evidence>
<feature type="transmembrane region" description="Helical" evidence="6">
    <location>
        <begin position="332"/>
        <end position="358"/>
    </location>
</feature>
<dbReference type="RefSeq" id="WP_345699975.1">
    <property type="nucleotide sequence ID" value="NZ_BAABIS010000001.1"/>
</dbReference>
<keyword evidence="4 6" id="KW-1133">Transmembrane helix</keyword>
<comment type="subcellular location">
    <subcellularLocation>
        <location evidence="1">Cell membrane</location>
        <topology evidence="1">Multi-pass membrane protein</topology>
    </subcellularLocation>
</comment>
<feature type="transmembrane region" description="Helical" evidence="6">
    <location>
        <begin position="80"/>
        <end position="99"/>
    </location>
</feature>
<protein>
    <recommendedName>
        <fullName evidence="9">Polysaccharide biosynthesis protein C-terminal domain-containing protein</fullName>
    </recommendedName>
</protein>
<keyword evidence="5 6" id="KW-0472">Membrane</keyword>
<comment type="caution">
    <text evidence="7">The sequence shown here is derived from an EMBL/GenBank/DDBJ whole genome shotgun (WGS) entry which is preliminary data.</text>
</comment>
<evidence type="ECO:0000256" key="2">
    <source>
        <dbReference type="ARBA" id="ARBA00022475"/>
    </source>
</evidence>
<evidence type="ECO:0000313" key="7">
    <source>
        <dbReference type="EMBL" id="GAA4872646.1"/>
    </source>
</evidence>
<evidence type="ECO:0000256" key="5">
    <source>
        <dbReference type="ARBA" id="ARBA00023136"/>
    </source>
</evidence>
<evidence type="ECO:0000313" key="8">
    <source>
        <dbReference type="Proteomes" id="UP001501752"/>
    </source>
</evidence>
<dbReference type="PANTHER" id="PTHR30250:SF11">
    <property type="entry name" value="O-ANTIGEN TRANSPORTER-RELATED"/>
    <property type="match status" value="1"/>
</dbReference>
<feature type="transmembrane region" description="Helical" evidence="6">
    <location>
        <begin position="120"/>
        <end position="143"/>
    </location>
</feature>
<dbReference type="PANTHER" id="PTHR30250">
    <property type="entry name" value="PST FAMILY PREDICTED COLANIC ACID TRANSPORTER"/>
    <property type="match status" value="1"/>
</dbReference>
<evidence type="ECO:0000256" key="1">
    <source>
        <dbReference type="ARBA" id="ARBA00004651"/>
    </source>
</evidence>
<dbReference type="EMBL" id="BAABIS010000001">
    <property type="protein sequence ID" value="GAA4872646.1"/>
    <property type="molecule type" value="Genomic_DNA"/>
</dbReference>
<feature type="transmembrane region" description="Helical" evidence="6">
    <location>
        <begin position="364"/>
        <end position="382"/>
    </location>
</feature>
<feature type="transmembrane region" description="Helical" evidence="6">
    <location>
        <begin position="48"/>
        <end position="68"/>
    </location>
</feature>
<feature type="transmembrane region" description="Helical" evidence="6">
    <location>
        <begin position="149"/>
        <end position="170"/>
    </location>
</feature>
<reference evidence="8" key="1">
    <citation type="journal article" date="2019" name="Int. J. Syst. Evol. Microbiol.">
        <title>The Global Catalogue of Microorganisms (GCM) 10K type strain sequencing project: providing services to taxonomists for standard genome sequencing and annotation.</title>
        <authorList>
            <consortium name="The Broad Institute Genomics Platform"/>
            <consortium name="The Broad Institute Genome Sequencing Center for Infectious Disease"/>
            <person name="Wu L."/>
            <person name="Ma J."/>
        </authorList>
    </citation>
    <scope>NUCLEOTIDE SEQUENCE [LARGE SCALE GENOMIC DNA]</scope>
    <source>
        <strain evidence="8">JCM 13006</strain>
    </source>
</reference>
<keyword evidence="8" id="KW-1185">Reference proteome</keyword>